<name>A0AA35ZYX2_LACSI</name>
<protein>
    <recommendedName>
        <fullName evidence="18">Leucine-rich repeat-containing N-terminal plant-type domain-containing protein</fullName>
    </recommendedName>
</protein>
<dbReference type="InterPro" id="IPR001611">
    <property type="entry name" value="Leu-rich_rpt"/>
</dbReference>
<keyword evidence="7" id="KW-0677">Repeat</keyword>
<dbReference type="GO" id="GO:0005886">
    <property type="term" value="C:plasma membrane"/>
    <property type="evidence" value="ECO:0007669"/>
    <property type="project" value="UniProtKB-SubCell"/>
</dbReference>
<evidence type="ECO:0000313" key="17">
    <source>
        <dbReference type="Proteomes" id="UP001177003"/>
    </source>
</evidence>
<evidence type="ECO:0008006" key="18">
    <source>
        <dbReference type="Google" id="ProtNLM"/>
    </source>
</evidence>
<keyword evidence="6 13" id="KW-0732">Signal</keyword>
<dbReference type="EMBL" id="OX465084">
    <property type="protein sequence ID" value="CAI9300187.1"/>
    <property type="molecule type" value="Genomic_DNA"/>
</dbReference>
<keyword evidence="4" id="KW-0433">Leucine-rich repeat</keyword>
<evidence type="ECO:0000256" key="8">
    <source>
        <dbReference type="ARBA" id="ARBA00022989"/>
    </source>
</evidence>
<dbReference type="InterPro" id="IPR003591">
    <property type="entry name" value="Leu-rich_rpt_typical-subtyp"/>
</dbReference>
<keyword evidence="5 12" id="KW-0812">Transmembrane</keyword>
<evidence type="ECO:0000256" key="12">
    <source>
        <dbReference type="SAM" id="Phobius"/>
    </source>
</evidence>
<dbReference type="SUPFAM" id="SSF52047">
    <property type="entry name" value="RNI-like"/>
    <property type="match status" value="2"/>
</dbReference>
<reference evidence="16" key="1">
    <citation type="submission" date="2023-04" db="EMBL/GenBank/DDBJ databases">
        <authorList>
            <person name="Vijverberg K."/>
            <person name="Xiong W."/>
            <person name="Schranz E."/>
        </authorList>
    </citation>
    <scope>NUCLEOTIDE SEQUENCE</scope>
</reference>
<dbReference type="PRINTS" id="PR00019">
    <property type="entry name" value="LEURICHRPT"/>
</dbReference>
<sequence length="990" mass="110024">MGNRKGLGLHLIFVCGFLFAGATYTCLGDGNTSLTVCSEKERLALLKFKDSVEDPSRMLSSWIGNDCCLWEGIQCDTVTGDVVSLHLMGNDEGYLVGYEVMSSLAELRHLKSLDLSGNDFQGSRIPKFIGSLKQLTHLNLSQAGFQGIIPPHIGNLSNLKVLDLSLGKRTWGLRVDDMAWTSGLSSLEHLDLSPVYLGEAQNRDMLFYMIPSLKVLNLWGCRLFDSDLGPFRNLSRILPNIKHLDLGFNSFNRPLPGFLQNMSSTLTFLDLSNFNLSRTWNFATLLSKIPSLSELHLSSCGLDKTHLSSPSYNFSTLSNIRHLVLSQNSIEGPFPSVFTNMSSLRVLVLSGNMLNSSLPIIPNLIDLDLSFNQLTGPIPTHLGNLSKLDLSSNHLNGSIPESIGNLATLTYLDLSSNWLTGPIPTSLGRHISLQFIRVSSNLLNGTIPVSIGQLAKLQYLDFSNNSLEGVVSEAHFANLSMLTYLDTSSNTKLRYNISRDWIPPFQLVSLLLRSCNITNRFPHWLRNQRNLHVLDLSNTTISGHLPTWLRKMPIIGYLDLSHNKLNGPLINLPNGETYGRNYKFPILFLENNFFNESIPTSLCRRTDLEYLDLSRNRLIGQVPKCLENLQHLRTMILSSNQLSGVIPSFMAPNSLERLKLNDNKFIGELPRELGNLRVLSILDLGNNKLSGNIPEWFGATLSYMRVLRLHKNNFTGRIPEYLCKGSNLQILDVAHNNLKGHIPRCLGELNAMVNDGGYRYSAPPSFDSDENVDQVMKGVDLEYTTTWDMVFNMDLSSNQLVGEIPVELTALSLLVGLNLSNNHLSGGIPDTIGNMSELNSLDLSGNELTGVIPPSMADLTFLSHLNLSHNNLSGRIPTGRQLQTLIDPSIYEGNKDLCGPPLPNNCSNPGEHPTTSKKKNKAAEEQINVLLLYTNIICGFVTGFWGVIGVLLLKKQWSKKLFKFAEDMMENIYVVVMVRVAKIKRGRDAA</sequence>
<dbReference type="FunFam" id="3.80.10.10:FF:000111">
    <property type="entry name" value="LRR receptor-like serine/threonine-protein kinase ERECTA"/>
    <property type="match status" value="1"/>
</dbReference>
<dbReference type="FunFam" id="3.80.10.10:FF:000129">
    <property type="entry name" value="Leucine-rich repeat receptor-like kinase"/>
    <property type="match status" value="1"/>
</dbReference>
<feature type="domain" description="Disease resistance R13L4/SHOC-2-like LRR" evidence="15">
    <location>
        <begin position="342"/>
        <end position="569"/>
    </location>
</feature>
<feature type="transmembrane region" description="Helical" evidence="12">
    <location>
        <begin position="930"/>
        <end position="953"/>
    </location>
</feature>
<comment type="similarity">
    <text evidence="2">Belongs to the RLP family.</text>
</comment>
<dbReference type="Proteomes" id="UP001177003">
    <property type="component" value="Chromosome 8"/>
</dbReference>
<evidence type="ECO:0000256" key="4">
    <source>
        <dbReference type="ARBA" id="ARBA00022614"/>
    </source>
</evidence>
<feature type="signal peptide" evidence="13">
    <location>
        <begin position="1"/>
        <end position="22"/>
    </location>
</feature>
<evidence type="ECO:0000256" key="13">
    <source>
        <dbReference type="SAM" id="SignalP"/>
    </source>
</evidence>
<dbReference type="Pfam" id="PF13516">
    <property type="entry name" value="LRR_6"/>
    <property type="match status" value="1"/>
</dbReference>
<keyword evidence="17" id="KW-1185">Reference proteome</keyword>
<dbReference type="Pfam" id="PF23598">
    <property type="entry name" value="LRR_14"/>
    <property type="match status" value="1"/>
</dbReference>
<dbReference type="FunFam" id="3.80.10.10:FF:000095">
    <property type="entry name" value="LRR receptor-like serine/threonine-protein kinase GSO1"/>
    <property type="match status" value="2"/>
</dbReference>
<dbReference type="Pfam" id="PF00560">
    <property type="entry name" value="LRR_1"/>
    <property type="match status" value="6"/>
</dbReference>
<gene>
    <name evidence="16" type="ORF">LSALG_LOCUS38844</name>
</gene>
<evidence type="ECO:0000256" key="9">
    <source>
        <dbReference type="ARBA" id="ARBA00023136"/>
    </source>
</evidence>
<dbReference type="PANTHER" id="PTHR48063">
    <property type="entry name" value="LRR RECEPTOR-LIKE KINASE"/>
    <property type="match status" value="1"/>
</dbReference>
<evidence type="ECO:0000259" key="15">
    <source>
        <dbReference type="Pfam" id="PF23598"/>
    </source>
</evidence>
<dbReference type="Pfam" id="PF08263">
    <property type="entry name" value="LRRNT_2"/>
    <property type="match status" value="1"/>
</dbReference>
<dbReference type="SUPFAM" id="SSF52058">
    <property type="entry name" value="L domain-like"/>
    <property type="match status" value="1"/>
</dbReference>
<dbReference type="Pfam" id="PF13855">
    <property type="entry name" value="LRR_8"/>
    <property type="match status" value="1"/>
</dbReference>
<evidence type="ECO:0000256" key="2">
    <source>
        <dbReference type="ARBA" id="ARBA00009592"/>
    </source>
</evidence>
<accession>A0AA35ZYX2</accession>
<dbReference type="InterPro" id="IPR046956">
    <property type="entry name" value="RLP23-like"/>
</dbReference>
<evidence type="ECO:0000256" key="10">
    <source>
        <dbReference type="ARBA" id="ARBA00023180"/>
    </source>
</evidence>
<dbReference type="InterPro" id="IPR032675">
    <property type="entry name" value="LRR_dom_sf"/>
</dbReference>
<keyword evidence="9 12" id="KW-0472">Membrane</keyword>
<organism evidence="16 17">
    <name type="scientific">Lactuca saligna</name>
    <name type="common">Willowleaf lettuce</name>
    <dbReference type="NCBI Taxonomy" id="75948"/>
    <lineage>
        <taxon>Eukaryota</taxon>
        <taxon>Viridiplantae</taxon>
        <taxon>Streptophyta</taxon>
        <taxon>Embryophyta</taxon>
        <taxon>Tracheophyta</taxon>
        <taxon>Spermatophyta</taxon>
        <taxon>Magnoliopsida</taxon>
        <taxon>eudicotyledons</taxon>
        <taxon>Gunneridae</taxon>
        <taxon>Pentapetalae</taxon>
        <taxon>asterids</taxon>
        <taxon>campanulids</taxon>
        <taxon>Asterales</taxon>
        <taxon>Asteraceae</taxon>
        <taxon>Cichorioideae</taxon>
        <taxon>Cichorieae</taxon>
        <taxon>Lactucinae</taxon>
        <taxon>Lactuca</taxon>
    </lineage>
</organism>
<feature type="domain" description="Leucine-rich repeat-containing N-terminal plant-type" evidence="14">
    <location>
        <begin position="40"/>
        <end position="76"/>
    </location>
</feature>
<dbReference type="InterPro" id="IPR055414">
    <property type="entry name" value="LRR_R13L4/SHOC2-like"/>
</dbReference>
<keyword evidence="8 12" id="KW-1133">Transmembrane helix</keyword>
<dbReference type="AlphaFoldDB" id="A0AA35ZYX2"/>
<evidence type="ECO:0000256" key="6">
    <source>
        <dbReference type="ARBA" id="ARBA00022729"/>
    </source>
</evidence>
<dbReference type="GO" id="GO:0006952">
    <property type="term" value="P:defense response"/>
    <property type="evidence" value="ECO:0007669"/>
    <property type="project" value="UniProtKB-ARBA"/>
</dbReference>
<evidence type="ECO:0000256" key="11">
    <source>
        <dbReference type="SAM" id="MobiDB-lite"/>
    </source>
</evidence>
<dbReference type="SMART" id="SM00365">
    <property type="entry name" value="LRR_SD22"/>
    <property type="match status" value="5"/>
</dbReference>
<dbReference type="InterPro" id="IPR013210">
    <property type="entry name" value="LRR_N_plant-typ"/>
</dbReference>
<keyword evidence="10" id="KW-0325">Glycoprotein</keyword>
<dbReference type="SMART" id="SM00369">
    <property type="entry name" value="LRR_TYP"/>
    <property type="match status" value="12"/>
</dbReference>
<evidence type="ECO:0000313" key="16">
    <source>
        <dbReference type="EMBL" id="CAI9300187.1"/>
    </source>
</evidence>
<proteinExistence type="inferred from homology"/>
<feature type="region of interest" description="Disordered" evidence="11">
    <location>
        <begin position="901"/>
        <end position="920"/>
    </location>
</feature>
<evidence type="ECO:0000256" key="3">
    <source>
        <dbReference type="ARBA" id="ARBA00022475"/>
    </source>
</evidence>
<keyword evidence="3" id="KW-1003">Cell membrane</keyword>
<comment type="subcellular location">
    <subcellularLocation>
        <location evidence="1">Cell membrane</location>
        <topology evidence="1">Single-pass type I membrane protein</topology>
    </subcellularLocation>
</comment>
<evidence type="ECO:0000256" key="1">
    <source>
        <dbReference type="ARBA" id="ARBA00004251"/>
    </source>
</evidence>
<evidence type="ECO:0000256" key="7">
    <source>
        <dbReference type="ARBA" id="ARBA00022737"/>
    </source>
</evidence>
<evidence type="ECO:0000256" key="5">
    <source>
        <dbReference type="ARBA" id="ARBA00022692"/>
    </source>
</evidence>
<dbReference type="GO" id="GO:0051707">
    <property type="term" value="P:response to other organism"/>
    <property type="evidence" value="ECO:0007669"/>
    <property type="project" value="UniProtKB-ARBA"/>
</dbReference>
<dbReference type="Gene3D" id="3.80.10.10">
    <property type="entry name" value="Ribonuclease Inhibitor"/>
    <property type="match status" value="6"/>
</dbReference>
<dbReference type="PANTHER" id="PTHR48063:SF106">
    <property type="entry name" value="LEUCINE-RICH REPEAT DOMAIN, L DOMAIN-LIKE PROTEIN-RELATED"/>
    <property type="match status" value="1"/>
</dbReference>
<feature type="chain" id="PRO_5041294050" description="Leucine-rich repeat-containing N-terminal plant-type domain-containing protein" evidence="13">
    <location>
        <begin position="23"/>
        <end position="990"/>
    </location>
</feature>
<evidence type="ECO:0000259" key="14">
    <source>
        <dbReference type="Pfam" id="PF08263"/>
    </source>
</evidence>